<dbReference type="EC" id="1.-.-.-" evidence="6"/>
<dbReference type="InterPro" id="IPR006094">
    <property type="entry name" value="Oxid_FAD_bind_N"/>
</dbReference>
<dbReference type="Gene3D" id="1.10.45.10">
    <property type="entry name" value="Vanillyl-alcohol Oxidase, Chain A, domain 4"/>
    <property type="match status" value="1"/>
</dbReference>
<dbReference type="RefSeq" id="WP_346785236.1">
    <property type="nucleotide sequence ID" value="NZ_JBDLBR010000003.1"/>
</dbReference>
<evidence type="ECO:0000313" key="6">
    <source>
        <dbReference type="EMBL" id="MEN7537794.1"/>
    </source>
</evidence>
<proteinExistence type="predicted"/>
<dbReference type="Pfam" id="PF02913">
    <property type="entry name" value="FAD-oxidase_C"/>
    <property type="match status" value="1"/>
</dbReference>
<dbReference type="InterPro" id="IPR016166">
    <property type="entry name" value="FAD-bd_PCMH"/>
</dbReference>
<dbReference type="InterPro" id="IPR036318">
    <property type="entry name" value="FAD-bd_PCMH-like_sf"/>
</dbReference>
<dbReference type="InterPro" id="IPR016169">
    <property type="entry name" value="FAD-bd_PCMH_sub2"/>
</dbReference>
<feature type="domain" description="FAD-binding PCMH-type" evidence="5">
    <location>
        <begin position="47"/>
        <end position="233"/>
    </location>
</feature>
<dbReference type="Gene3D" id="3.30.43.10">
    <property type="entry name" value="Uridine Diphospho-n-acetylenolpyruvylglucosamine Reductase, domain 2"/>
    <property type="match status" value="1"/>
</dbReference>
<name>A0ABV0CY44_9SPHN</name>
<evidence type="ECO:0000256" key="3">
    <source>
        <dbReference type="ARBA" id="ARBA00022827"/>
    </source>
</evidence>
<evidence type="ECO:0000259" key="5">
    <source>
        <dbReference type="PROSITE" id="PS51387"/>
    </source>
</evidence>
<keyword evidence="7" id="KW-1185">Reference proteome</keyword>
<evidence type="ECO:0000256" key="1">
    <source>
        <dbReference type="ARBA" id="ARBA00001974"/>
    </source>
</evidence>
<dbReference type="InterPro" id="IPR016170">
    <property type="entry name" value="Cytok_DH_C_sf"/>
</dbReference>
<protein>
    <submittedName>
        <fullName evidence="6">FAD-binding oxidoreductase</fullName>
        <ecNumber evidence="6">1.-.-.-</ecNumber>
    </submittedName>
</protein>
<keyword evidence="4 6" id="KW-0560">Oxidoreductase</keyword>
<dbReference type="PROSITE" id="PS51387">
    <property type="entry name" value="FAD_PCMH"/>
    <property type="match status" value="1"/>
</dbReference>
<dbReference type="EMBL" id="JBDLBR010000003">
    <property type="protein sequence ID" value="MEN7537794.1"/>
    <property type="molecule type" value="Genomic_DNA"/>
</dbReference>
<dbReference type="InterPro" id="IPR004113">
    <property type="entry name" value="FAD-bd_oxidored_4_C"/>
</dbReference>
<dbReference type="PANTHER" id="PTHR11748">
    <property type="entry name" value="D-LACTATE DEHYDROGENASE"/>
    <property type="match status" value="1"/>
</dbReference>
<reference evidence="6 7" key="1">
    <citation type="submission" date="2024-05" db="EMBL/GenBank/DDBJ databases">
        <authorList>
            <person name="Park S."/>
        </authorList>
    </citation>
    <scope>NUCLEOTIDE SEQUENCE [LARGE SCALE GENOMIC DNA]</scope>
    <source>
        <strain evidence="6 7">DGU5</strain>
    </source>
</reference>
<accession>A0ABV0CY44</accession>
<evidence type="ECO:0000313" key="7">
    <source>
        <dbReference type="Proteomes" id="UP001484535"/>
    </source>
</evidence>
<dbReference type="Gene3D" id="3.30.465.10">
    <property type="match status" value="1"/>
</dbReference>
<evidence type="ECO:0000256" key="4">
    <source>
        <dbReference type="ARBA" id="ARBA00023002"/>
    </source>
</evidence>
<dbReference type="Gene3D" id="3.40.462.10">
    <property type="entry name" value="FAD-linked oxidases, C-terminal domain"/>
    <property type="match status" value="1"/>
</dbReference>
<keyword evidence="2" id="KW-0285">Flavoprotein</keyword>
<keyword evidence="3" id="KW-0274">FAD</keyword>
<dbReference type="GO" id="GO:0016491">
    <property type="term" value="F:oxidoreductase activity"/>
    <property type="evidence" value="ECO:0007669"/>
    <property type="project" value="UniProtKB-KW"/>
</dbReference>
<comment type="caution">
    <text evidence="6">The sequence shown here is derived from an EMBL/GenBank/DDBJ whole genome shotgun (WGS) entry which is preliminary data.</text>
</comment>
<dbReference type="Pfam" id="PF01565">
    <property type="entry name" value="FAD_binding_4"/>
    <property type="match status" value="1"/>
</dbReference>
<dbReference type="SUPFAM" id="SSF55103">
    <property type="entry name" value="FAD-linked oxidases, C-terminal domain"/>
    <property type="match status" value="1"/>
</dbReference>
<organism evidence="6 7">
    <name type="scientific">Aurantiacibacter flavus</name>
    <dbReference type="NCBI Taxonomy" id="3145232"/>
    <lineage>
        <taxon>Bacteria</taxon>
        <taxon>Pseudomonadati</taxon>
        <taxon>Pseudomonadota</taxon>
        <taxon>Alphaproteobacteria</taxon>
        <taxon>Sphingomonadales</taxon>
        <taxon>Erythrobacteraceae</taxon>
        <taxon>Aurantiacibacter</taxon>
    </lineage>
</organism>
<dbReference type="PANTHER" id="PTHR11748:SF114">
    <property type="entry name" value="ARYL-ALCOHOL OXIDASE VANILLYL-ALCOHOL OXIDASE (AFU_ORTHOLOGUE AFUA_3G09500)-RELATED"/>
    <property type="match status" value="1"/>
</dbReference>
<dbReference type="InterPro" id="IPR016171">
    <property type="entry name" value="Vanillyl_alc_oxidase_C-sub2"/>
</dbReference>
<comment type="cofactor">
    <cofactor evidence="1">
        <name>FAD</name>
        <dbReference type="ChEBI" id="CHEBI:57692"/>
    </cofactor>
</comment>
<dbReference type="SUPFAM" id="SSF56176">
    <property type="entry name" value="FAD-binding/transporter-associated domain-like"/>
    <property type="match status" value="1"/>
</dbReference>
<evidence type="ECO:0000256" key="2">
    <source>
        <dbReference type="ARBA" id="ARBA00022630"/>
    </source>
</evidence>
<dbReference type="InterPro" id="IPR016167">
    <property type="entry name" value="FAD-bd_PCMH_sub1"/>
</dbReference>
<sequence>MTTPRFSDSAALARFFDSARALLGEARVFDSASDGATYADQMAFDTSRHQPSGAVAATSAEEVGSLLRLAAQHGVPLWPISRGKNFGYGGSAPVQAGAVVLDLSRMNRILEINETLGYCVVEPGVGFYDLYDALAERGHKLWMSVPGNAWGSVAGNALERGVGPQPYGDHAAQICGLEVVLPTGETVRTGAGAMADNPAFHVTRNSYGPGWDQLFCQSNFGVVTRLGLWLMPAPPATMSLSLQLPEADDIERGIAAFQPLRLRGLIDHDAAWVSYVGIASYIGPRTMFWDGEGLLPESVGAQIRRDFGLGWWNAEVNLYGEEAVIAAKAKAVEVELRDKGIAAGEWTVWREGDPITASKRGIPATRDMMMIDWLGGRGGHLGFSPVMPSDPKLAAAQFRRTRARYDEFGIDYYGAFGVGGRQTVAVNEILYNRDDPDQQARVGALFEALIADTHAAGFGEYRTHIDYMDAVAATFDWNDGAMAQLNARVKDMLDPAGILAPGKQGIWPARYLA</sequence>
<dbReference type="Proteomes" id="UP001484535">
    <property type="component" value="Unassembled WGS sequence"/>
</dbReference>
<gene>
    <name evidence="6" type="ORF">ABDJ38_11475</name>
</gene>
<dbReference type="InterPro" id="IPR016164">
    <property type="entry name" value="FAD-linked_Oxase-like_C"/>
</dbReference>